<dbReference type="CDD" id="cd00642">
    <property type="entry name" value="GTP_cyclohydro1"/>
    <property type="match status" value="1"/>
</dbReference>
<dbReference type="InterPro" id="IPR020602">
    <property type="entry name" value="GTP_CycHdrlase_I_dom"/>
</dbReference>
<evidence type="ECO:0000256" key="2">
    <source>
        <dbReference type="ARBA" id="ARBA00005080"/>
    </source>
</evidence>
<dbReference type="PANTHER" id="PTHR11109">
    <property type="entry name" value="GTP CYCLOHYDROLASE I"/>
    <property type="match status" value="1"/>
</dbReference>
<dbReference type="EC" id="3.5.4.16" evidence="5"/>
<keyword evidence="5" id="KW-0547">Nucleotide-binding</keyword>
<name>F0T214_SYNGF</name>
<dbReference type="AlphaFoldDB" id="F0T214"/>
<dbReference type="SUPFAM" id="SSF55620">
    <property type="entry name" value="Tetrahydrobiopterin biosynthesis enzymes-like"/>
    <property type="match status" value="1"/>
</dbReference>
<dbReference type="GO" id="GO:0006729">
    <property type="term" value="P:tetrahydrobiopterin biosynthetic process"/>
    <property type="evidence" value="ECO:0007669"/>
    <property type="project" value="TreeGrafter"/>
</dbReference>
<organism evidence="7 8">
    <name type="scientific">Syntrophobotulus glycolicus (strain DSM 8271 / FlGlyR)</name>
    <dbReference type="NCBI Taxonomy" id="645991"/>
    <lineage>
        <taxon>Bacteria</taxon>
        <taxon>Bacillati</taxon>
        <taxon>Bacillota</taxon>
        <taxon>Clostridia</taxon>
        <taxon>Eubacteriales</taxon>
        <taxon>Desulfitobacteriaceae</taxon>
        <taxon>Syntrophobotulus</taxon>
    </lineage>
</organism>
<dbReference type="KEGG" id="sgy:Sgly_2065"/>
<evidence type="ECO:0000313" key="8">
    <source>
        <dbReference type="Proteomes" id="UP000007488"/>
    </source>
</evidence>
<keyword evidence="3 5" id="KW-0554">One-carbon metabolism</keyword>
<feature type="binding site" evidence="5">
    <location>
        <position position="77"/>
    </location>
    <ligand>
        <name>Zn(2+)</name>
        <dbReference type="ChEBI" id="CHEBI:29105"/>
    </ligand>
</feature>
<gene>
    <name evidence="5" type="primary">folE</name>
    <name evidence="7" type="ordered locus">Sgly_2065</name>
</gene>
<reference evidence="8" key="2">
    <citation type="submission" date="2011-02" db="EMBL/GenBank/DDBJ databases">
        <title>The complete genome of Syntrophobotulus glycolicus DSM 8271.</title>
        <authorList>
            <person name="Lucas S."/>
            <person name="Copeland A."/>
            <person name="Lapidus A."/>
            <person name="Bruce D."/>
            <person name="Goodwin L."/>
            <person name="Pitluck S."/>
            <person name="Kyrpides N."/>
            <person name="Mavromatis K."/>
            <person name="Pagani I."/>
            <person name="Ivanova N."/>
            <person name="Mikhailova N."/>
            <person name="Chertkov O."/>
            <person name="Held B."/>
            <person name="Detter J.C."/>
            <person name="Tapia R."/>
            <person name="Han C."/>
            <person name="Land M."/>
            <person name="Hauser L."/>
            <person name="Markowitz V."/>
            <person name="Cheng J.-F."/>
            <person name="Hugenholtz P."/>
            <person name="Woyke T."/>
            <person name="Wu D."/>
            <person name="Spring S."/>
            <person name="Schroeder M."/>
            <person name="Brambilla E."/>
            <person name="Klenk H.-P."/>
            <person name="Eisen J.A."/>
        </authorList>
    </citation>
    <scope>NUCLEOTIDE SEQUENCE [LARGE SCALE GENOMIC DNA]</scope>
    <source>
        <strain evidence="8">DSM 8271 / FlGlyR</strain>
    </source>
</reference>
<dbReference type="OrthoDB" id="9801207at2"/>
<dbReference type="EMBL" id="CP002547">
    <property type="protein sequence ID" value="ADY56358.1"/>
    <property type="molecule type" value="Genomic_DNA"/>
</dbReference>
<dbReference type="GO" id="GO:0008270">
    <property type="term" value="F:zinc ion binding"/>
    <property type="evidence" value="ECO:0007669"/>
    <property type="project" value="UniProtKB-UniRule"/>
</dbReference>
<reference evidence="7 8" key="1">
    <citation type="journal article" date="2011" name="Stand. Genomic Sci.">
        <title>Complete genome sequence of Syntrophobotulus glycolicus type strain (FlGlyR).</title>
        <authorList>
            <person name="Han C."/>
            <person name="Mwirichia R."/>
            <person name="Chertkov O."/>
            <person name="Held B."/>
            <person name="Lapidus A."/>
            <person name="Nolan M."/>
            <person name="Lucas S."/>
            <person name="Hammon N."/>
            <person name="Deshpande S."/>
            <person name="Cheng J.F."/>
            <person name="Tapia R."/>
            <person name="Goodwin L."/>
            <person name="Pitluck S."/>
            <person name="Huntemann M."/>
            <person name="Liolios K."/>
            <person name="Ivanova N."/>
            <person name="Pagani I."/>
            <person name="Mavromatis K."/>
            <person name="Ovchinikova G."/>
            <person name="Pati A."/>
            <person name="Chen A."/>
            <person name="Palaniappan K."/>
            <person name="Land M."/>
            <person name="Hauser L."/>
            <person name="Brambilla E.M."/>
            <person name="Rohde M."/>
            <person name="Spring S."/>
            <person name="Sikorski J."/>
            <person name="Goker M."/>
            <person name="Woyke T."/>
            <person name="Bristow J."/>
            <person name="Eisen J.A."/>
            <person name="Markowitz V."/>
            <person name="Hugenholtz P."/>
            <person name="Kyrpides N.C."/>
            <person name="Klenk H.P."/>
            <person name="Detter J.C."/>
        </authorList>
    </citation>
    <scope>NUCLEOTIDE SEQUENCE [LARGE SCALE GENOMIC DNA]</scope>
    <source>
        <strain evidence="8">DSM 8271 / FlGlyR</strain>
    </source>
</reference>
<comment type="subunit">
    <text evidence="5">Homopolymer.</text>
</comment>
<dbReference type="UniPathway" id="UPA00848">
    <property type="reaction ID" value="UER00151"/>
</dbReference>
<dbReference type="InterPro" id="IPR043133">
    <property type="entry name" value="GTP-CH-I_C/QueF"/>
</dbReference>
<dbReference type="Gene3D" id="1.10.286.10">
    <property type="match status" value="1"/>
</dbReference>
<keyword evidence="4 5" id="KW-0378">Hydrolase</keyword>
<keyword evidence="5" id="KW-0862">Zinc</keyword>
<dbReference type="Pfam" id="PF01227">
    <property type="entry name" value="GTP_cyclohydroI"/>
    <property type="match status" value="1"/>
</dbReference>
<keyword evidence="8" id="KW-1185">Reference proteome</keyword>
<dbReference type="HOGENOM" id="CLU_049768_3_3_9"/>
<dbReference type="Gene3D" id="3.30.1130.10">
    <property type="match status" value="1"/>
</dbReference>
<dbReference type="NCBIfam" id="TIGR00063">
    <property type="entry name" value="folE"/>
    <property type="match status" value="1"/>
</dbReference>
<keyword evidence="5" id="KW-0342">GTP-binding</keyword>
<dbReference type="RefSeq" id="WP_013625225.1">
    <property type="nucleotide sequence ID" value="NC_015172.1"/>
</dbReference>
<protein>
    <recommendedName>
        <fullName evidence="5">GTP cyclohydrolase 1</fullName>
        <ecNumber evidence="5">3.5.4.16</ecNumber>
    </recommendedName>
    <alternativeName>
        <fullName evidence="5">GTP cyclohydrolase I</fullName>
        <shortName evidence="5">GTP-CH-I</shortName>
    </alternativeName>
</protein>
<dbReference type="InterPro" id="IPR001474">
    <property type="entry name" value="GTP_CycHdrlase_I"/>
</dbReference>
<dbReference type="GO" id="GO:0006730">
    <property type="term" value="P:one-carbon metabolic process"/>
    <property type="evidence" value="ECO:0007669"/>
    <property type="project" value="UniProtKB-UniRule"/>
</dbReference>
<dbReference type="GO" id="GO:0046654">
    <property type="term" value="P:tetrahydrofolate biosynthetic process"/>
    <property type="evidence" value="ECO:0007669"/>
    <property type="project" value="UniProtKB-UniRule"/>
</dbReference>
<evidence type="ECO:0000256" key="5">
    <source>
        <dbReference type="HAMAP-Rule" id="MF_00223"/>
    </source>
</evidence>
<dbReference type="GO" id="GO:0005737">
    <property type="term" value="C:cytoplasm"/>
    <property type="evidence" value="ECO:0007669"/>
    <property type="project" value="TreeGrafter"/>
</dbReference>
<dbReference type="PANTHER" id="PTHR11109:SF7">
    <property type="entry name" value="GTP CYCLOHYDROLASE 1"/>
    <property type="match status" value="1"/>
</dbReference>
<evidence type="ECO:0000256" key="1">
    <source>
        <dbReference type="ARBA" id="ARBA00001052"/>
    </source>
</evidence>
<keyword evidence="5" id="KW-0479">Metal-binding</keyword>
<feature type="binding site" evidence="5">
    <location>
        <position position="149"/>
    </location>
    <ligand>
        <name>Zn(2+)</name>
        <dbReference type="ChEBI" id="CHEBI:29105"/>
    </ligand>
</feature>
<dbReference type="NCBIfam" id="NF006826">
    <property type="entry name" value="PRK09347.1-3"/>
    <property type="match status" value="1"/>
</dbReference>
<dbReference type="FunFam" id="1.10.286.10:FF:000001">
    <property type="entry name" value="GTP cyclohydrolase 1"/>
    <property type="match status" value="1"/>
</dbReference>
<feature type="domain" description="GTP cyclohydrolase I" evidence="6">
    <location>
        <begin position="9"/>
        <end position="185"/>
    </location>
</feature>
<comment type="catalytic activity">
    <reaction evidence="1 5">
        <text>GTP + H2O = 7,8-dihydroneopterin 3'-triphosphate + formate + H(+)</text>
        <dbReference type="Rhea" id="RHEA:17473"/>
        <dbReference type="ChEBI" id="CHEBI:15377"/>
        <dbReference type="ChEBI" id="CHEBI:15378"/>
        <dbReference type="ChEBI" id="CHEBI:15740"/>
        <dbReference type="ChEBI" id="CHEBI:37565"/>
        <dbReference type="ChEBI" id="CHEBI:58462"/>
        <dbReference type="EC" id="3.5.4.16"/>
    </reaction>
</comment>
<dbReference type="GO" id="GO:0003934">
    <property type="term" value="F:GTP cyclohydrolase I activity"/>
    <property type="evidence" value="ECO:0007669"/>
    <property type="project" value="UniProtKB-UniRule"/>
</dbReference>
<dbReference type="Proteomes" id="UP000007488">
    <property type="component" value="Chromosome"/>
</dbReference>
<dbReference type="InterPro" id="IPR018234">
    <property type="entry name" value="GTP_CycHdrlase_I_CS"/>
</dbReference>
<accession>F0T214</accession>
<dbReference type="HAMAP" id="MF_00223">
    <property type="entry name" value="FolE"/>
    <property type="match status" value="1"/>
</dbReference>
<evidence type="ECO:0000256" key="3">
    <source>
        <dbReference type="ARBA" id="ARBA00022563"/>
    </source>
</evidence>
<dbReference type="STRING" id="645991.Sgly_2065"/>
<comment type="similarity">
    <text evidence="5">Belongs to the GTP cyclohydrolase I family.</text>
</comment>
<feature type="binding site" evidence="5">
    <location>
        <position position="80"/>
    </location>
    <ligand>
        <name>Zn(2+)</name>
        <dbReference type="ChEBI" id="CHEBI:29105"/>
    </ligand>
</feature>
<sequence>MEINTQKLEQAVSMLLEAIGEDPEREGLIDTPKRVAKFYAEAFAGLHDDPSKHLQVIFDENHEEMVIVKDIPMYSMCEHHLLPFFGKAHVAYIPRNGKVTGLSKLARVIDGYARRPQLQERLTTQIADTIKNSLEARGVLVVIEAEHMCMTLRGIKKPGSKTVTSAVRGIFQTSSATRAEAFSLIMGK</sequence>
<dbReference type="FunFam" id="3.30.1130.10:FF:000001">
    <property type="entry name" value="GTP cyclohydrolase 1"/>
    <property type="match status" value="1"/>
</dbReference>
<evidence type="ECO:0000256" key="4">
    <source>
        <dbReference type="ARBA" id="ARBA00022801"/>
    </source>
</evidence>
<evidence type="ECO:0000313" key="7">
    <source>
        <dbReference type="EMBL" id="ADY56358.1"/>
    </source>
</evidence>
<dbReference type="PROSITE" id="PS00860">
    <property type="entry name" value="GTP_CYCLOHYDROL_1_2"/>
    <property type="match status" value="1"/>
</dbReference>
<comment type="pathway">
    <text evidence="2 5">Cofactor biosynthesis; 7,8-dihydroneopterin triphosphate biosynthesis; 7,8-dihydroneopterin triphosphate from GTP: step 1/1.</text>
</comment>
<proteinExistence type="inferred from homology"/>
<dbReference type="NCBIfam" id="NF006825">
    <property type="entry name" value="PRK09347.1-2"/>
    <property type="match status" value="1"/>
</dbReference>
<dbReference type="PROSITE" id="PS00859">
    <property type="entry name" value="GTP_CYCLOHYDROL_1_1"/>
    <property type="match status" value="1"/>
</dbReference>
<dbReference type="GO" id="GO:0005525">
    <property type="term" value="F:GTP binding"/>
    <property type="evidence" value="ECO:0007669"/>
    <property type="project" value="UniProtKB-KW"/>
</dbReference>
<dbReference type="eggNOG" id="COG0302">
    <property type="taxonomic scope" value="Bacteria"/>
</dbReference>
<dbReference type="InterPro" id="IPR043134">
    <property type="entry name" value="GTP-CH-I_N"/>
</dbReference>
<evidence type="ECO:0000259" key="6">
    <source>
        <dbReference type="Pfam" id="PF01227"/>
    </source>
</evidence>